<evidence type="ECO:0000256" key="13">
    <source>
        <dbReference type="SAM" id="Phobius"/>
    </source>
</evidence>
<protein>
    <submittedName>
        <fullName evidence="15">Apelin receptor</fullName>
    </submittedName>
</protein>
<gene>
    <name evidence="15" type="ORF">EOD39_3761</name>
</gene>
<feature type="transmembrane region" description="Helical" evidence="13">
    <location>
        <begin position="227"/>
        <end position="252"/>
    </location>
</feature>
<dbReference type="GO" id="GO:0007204">
    <property type="term" value="P:positive regulation of cytosolic calcium ion concentration"/>
    <property type="evidence" value="ECO:0007669"/>
    <property type="project" value="TreeGrafter"/>
</dbReference>
<proteinExistence type="inferred from homology"/>
<comment type="subcellular location">
    <subcellularLocation>
        <location evidence="1">Cell membrane</location>
        <topology evidence="1">Multi-pass membrane protein</topology>
    </subcellularLocation>
</comment>
<dbReference type="GO" id="GO:0006954">
    <property type="term" value="P:inflammatory response"/>
    <property type="evidence" value="ECO:0007669"/>
    <property type="project" value="TreeGrafter"/>
</dbReference>
<dbReference type="SUPFAM" id="SSF81321">
    <property type="entry name" value="Family A G protein-coupled receptor-like"/>
    <property type="match status" value="1"/>
</dbReference>
<evidence type="ECO:0000256" key="9">
    <source>
        <dbReference type="ARBA" id="ARBA00023180"/>
    </source>
</evidence>
<keyword evidence="4 12" id="KW-0812">Transmembrane</keyword>
<keyword evidence="7 13" id="KW-0472">Membrane</keyword>
<dbReference type="GO" id="GO:0007200">
    <property type="term" value="P:phospholipase C-activating G protein-coupled receptor signaling pathway"/>
    <property type="evidence" value="ECO:0007669"/>
    <property type="project" value="TreeGrafter"/>
</dbReference>
<feature type="transmembrane region" description="Helical" evidence="13">
    <location>
        <begin position="184"/>
        <end position="206"/>
    </location>
</feature>
<sequence>MNDSHIYGGSESSSEFWHIERPLACVILGLSFLIGVPGNLLVIVIILRHIKDRSHTVVLILNLAVCDFVVLITLPIWIYSLADAWVFGETFCKAMVYVIYSSMYGSVFLITLMSADRFVAIIYPFAMQNWKKKGVFLKALAVIWILAFLFGIPTILTQRVDDVDGKLQCTVREYTSEMQEVVCLVLETLVGFAIPFSVLSICYACVGRRIKQMTFKTKQKSASLIASVVITFALCWFPHHIFNLMTVVSVLIRKSYPEAADRLDEVAQTGVLVSGALAFISSCINPLLYAFAARRFRSSLSESGFRKLFHYITTSTSPEKTNEISGRRRLLCEWDRRVLIRIVARNSMTTAARVCAEFNQGRQHPVSVKTVRRELHSAGYYGRADVPKPLL</sequence>
<evidence type="ECO:0000313" key="15">
    <source>
        <dbReference type="EMBL" id="RXM36040.1"/>
    </source>
</evidence>
<feature type="transmembrane region" description="Helical" evidence="13">
    <location>
        <begin position="272"/>
        <end position="292"/>
    </location>
</feature>
<dbReference type="InterPro" id="IPR000826">
    <property type="entry name" value="Formyl_rcpt-rel"/>
</dbReference>
<keyword evidence="5 13" id="KW-1133">Transmembrane helix</keyword>
<comment type="similarity">
    <text evidence="11">Belongs to the chemokine-like receptor (CMKLR) family.</text>
</comment>
<dbReference type="AlphaFoldDB" id="A0A444ULH7"/>
<dbReference type="Gene3D" id="1.20.1070.10">
    <property type="entry name" value="Rhodopsin 7-helix transmembrane proteins"/>
    <property type="match status" value="1"/>
</dbReference>
<evidence type="ECO:0000256" key="12">
    <source>
        <dbReference type="RuleBase" id="RU000688"/>
    </source>
</evidence>
<feature type="domain" description="G-protein coupled receptors family 1 profile" evidence="14">
    <location>
        <begin position="38"/>
        <end position="289"/>
    </location>
</feature>
<dbReference type="PANTHER" id="PTHR24225:SF72">
    <property type="entry name" value="G-PROTEIN COUPLED RECEPTORS FAMILY 1 PROFILE DOMAIN-CONTAINING PROTEIN-RELATED"/>
    <property type="match status" value="1"/>
</dbReference>
<dbReference type="GO" id="GO:0006313">
    <property type="term" value="P:DNA transposition"/>
    <property type="evidence" value="ECO:0007669"/>
    <property type="project" value="InterPro"/>
</dbReference>
<comment type="similarity">
    <text evidence="12">Belongs to the G-protein coupled receptor 1 family.</text>
</comment>
<evidence type="ECO:0000256" key="10">
    <source>
        <dbReference type="ARBA" id="ARBA00023224"/>
    </source>
</evidence>
<comment type="caution">
    <text evidence="15">The sequence shown here is derived from an EMBL/GenBank/DDBJ whole genome shotgun (WGS) entry which is preliminary data.</text>
</comment>
<dbReference type="GO" id="GO:0004875">
    <property type="term" value="F:complement receptor activity"/>
    <property type="evidence" value="ECO:0007669"/>
    <property type="project" value="TreeGrafter"/>
</dbReference>
<evidence type="ECO:0000256" key="3">
    <source>
        <dbReference type="ARBA" id="ARBA00022553"/>
    </source>
</evidence>
<dbReference type="GO" id="GO:0015074">
    <property type="term" value="P:DNA integration"/>
    <property type="evidence" value="ECO:0007669"/>
    <property type="project" value="InterPro"/>
</dbReference>
<feature type="transmembrane region" description="Helical" evidence="13">
    <location>
        <begin position="59"/>
        <end position="82"/>
    </location>
</feature>
<dbReference type="InterPro" id="IPR000276">
    <property type="entry name" value="GPCR_Rhodpsn"/>
</dbReference>
<evidence type="ECO:0000256" key="4">
    <source>
        <dbReference type="ARBA" id="ARBA00022692"/>
    </source>
</evidence>
<dbReference type="Pfam" id="PF00001">
    <property type="entry name" value="7tm_1"/>
    <property type="match status" value="1"/>
</dbReference>
<keyword evidence="3" id="KW-0597">Phosphoprotein</keyword>
<keyword evidence="6 12" id="KW-0297">G-protein coupled receptor</keyword>
<dbReference type="PRINTS" id="PR00237">
    <property type="entry name" value="GPCRRHODOPSN"/>
</dbReference>
<keyword evidence="9" id="KW-0325">Glycoprotein</keyword>
<feature type="transmembrane region" description="Helical" evidence="13">
    <location>
        <begin position="135"/>
        <end position="156"/>
    </location>
</feature>
<evidence type="ECO:0000256" key="6">
    <source>
        <dbReference type="ARBA" id="ARBA00023040"/>
    </source>
</evidence>
<dbReference type="InterPro" id="IPR017452">
    <property type="entry name" value="GPCR_Rhodpsn_7TM"/>
</dbReference>
<keyword evidence="8 12" id="KW-0675">Receptor</keyword>
<feature type="transmembrane region" description="Helical" evidence="13">
    <location>
        <begin position="94"/>
        <end position="115"/>
    </location>
</feature>
<feature type="transmembrane region" description="Helical" evidence="13">
    <location>
        <begin position="26"/>
        <end position="47"/>
    </location>
</feature>
<dbReference type="PANTHER" id="PTHR24225">
    <property type="entry name" value="CHEMOTACTIC RECEPTOR"/>
    <property type="match status" value="1"/>
</dbReference>
<name>A0A444ULH7_ACIRT</name>
<evidence type="ECO:0000256" key="11">
    <source>
        <dbReference type="ARBA" id="ARBA00025736"/>
    </source>
</evidence>
<keyword evidence="16" id="KW-1185">Reference proteome</keyword>
<evidence type="ECO:0000256" key="1">
    <source>
        <dbReference type="ARBA" id="ARBA00004651"/>
    </source>
</evidence>
<dbReference type="SMART" id="SM01381">
    <property type="entry name" value="7TM_GPCR_Srsx"/>
    <property type="match status" value="1"/>
</dbReference>
<evidence type="ECO:0000256" key="7">
    <source>
        <dbReference type="ARBA" id="ARBA00023136"/>
    </source>
</evidence>
<dbReference type="InterPro" id="IPR002492">
    <property type="entry name" value="Transposase_Tc1-like"/>
</dbReference>
<dbReference type="Proteomes" id="UP000289886">
    <property type="component" value="Unassembled WGS sequence"/>
</dbReference>
<dbReference type="PROSITE" id="PS00237">
    <property type="entry name" value="G_PROTEIN_RECEP_F1_1"/>
    <property type="match status" value="1"/>
</dbReference>
<dbReference type="FunFam" id="1.20.1070.10:FF:000109">
    <property type="entry name" value="Leukotriene B4 receptor"/>
    <property type="match status" value="1"/>
</dbReference>
<organism evidence="15 16">
    <name type="scientific">Acipenser ruthenus</name>
    <name type="common">Sterlet sturgeon</name>
    <dbReference type="NCBI Taxonomy" id="7906"/>
    <lineage>
        <taxon>Eukaryota</taxon>
        <taxon>Metazoa</taxon>
        <taxon>Chordata</taxon>
        <taxon>Craniata</taxon>
        <taxon>Vertebrata</taxon>
        <taxon>Euteleostomi</taxon>
        <taxon>Actinopterygii</taxon>
        <taxon>Chondrostei</taxon>
        <taxon>Acipenseriformes</taxon>
        <taxon>Acipenseridae</taxon>
        <taxon>Acipenser</taxon>
    </lineage>
</organism>
<evidence type="ECO:0000256" key="2">
    <source>
        <dbReference type="ARBA" id="ARBA00022475"/>
    </source>
</evidence>
<dbReference type="EMBL" id="SCEB01214317">
    <property type="protein sequence ID" value="RXM36040.1"/>
    <property type="molecule type" value="Genomic_DNA"/>
</dbReference>
<evidence type="ECO:0000256" key="8">
    <source>
        <dbReference type="ARBA" id="ARBA00023170"/>
    </source>
</evidence>
<evidence type="ECO:0000313" key="16">
    <source>
        <dbReference type="Proteomes" id="UP000289886"/>
    </source>
</evidence>
<keyword evidence="10 12" id="KW-0807">Transducer</keyword>
<keyword evidence="2" id="KW-1003">Cell membrane</keyword>
<evidence type="ECO:0000259" key="14">
    <source>
        <dbReference type="PROSITE" id="PS50262"/>
    </source>
</evidence>
<dbReference type="GO" id="GO:0003677">
    <property type="term" value="F:DNA binding"/>
    <property type="evidence" value="ECO:0007669"/>
    <property type="project" value="InterPro"/>
</dbReference>
<dbReference type="PROSITE" id="PS50262">
    <property type="entry name" value="G_PROTEIN_RECEP_F1_2"/>
    <property type="match status" value="1"/>
</dbReference>
<accession>A0A444ULH7</accession>
<dbReference type="GO" id="GO:0004974">
    <property type="term" value="F:leukotriene receptor activity"/>
    <property type="evidence" value="ECO:0007669"/>
    <property type="project" value="UniProtKB-ARBA"/>
</dbReference>
<dbReference type="Pfam" id="PF01498">
    <property type="entry name" value="HTH_Tnp_Tc3_2"/>
    <property type="match status" value="1"/>
</dbReference>
<evidence type="ECO:0000256" key="5">
    <source>
        <dbReference type="ARBA" id="ARBA00022989"/>
    </source>
</evidence>
<dbReference type="GO" id="GO:0005886">
    <property type="term" value="C:plasma membrane"/>
    <property type="evidence" value="ECO:0007669"/>
    <property type="project" value="UniProtKB-SubCell"/>
</dbReference>
<reference evidence="15 16" key="1">
    <citation type="submission" date="2019-01" db="EMBL/GenBank/DDBJ databases">
        <title>Draft Genome and Complete Hox-Cluster Characterization of the Sterlet Sturgeon (Acipenser ruthenus).</title>
        <authorList>
            <person name="Wei Q."/>
        </authorList>
    </citation>
    <scope>NUCLEOTIDE SEQUENCE [LARGE SCALE GENOMIC DNA]</scope>
    <source>
        <strain evidence="15">WHYD16114868_AA</strain>
        <tissue evidence="15">Blood</tissue>
    </source>
</reference>